<dbReference type="PANTHER" id="PTHR43179">
    <property type="entry name" value="RHAMNOSYLTRANSFERASE WBBL"/>
    <property type="match status" value="1"/>
</dbReference>
<dbReference type="InterPro" id="IPR029044">
    <property type="entry name" value="Nucleotide-diphossugar_trans"/>
</dbReference>
<comment type="similarity">
    <text evidence="2">Belongs to the glycosyltransferase 2 family.</text>
</comment>
<dbReference type="eggNOG" id="COG5617">
    <property type="taxonomic scope" value="Bacteria"/>
</dbReference>
<dbReference type="AlphaFoldDB" id="A0A087CAL9"/>
<evidence type="ECO:0000256" key="1">
    <source>
        <dbReference type="ARBA" id="ARBA00004776"/>
    </source>
</evidence>
<feature type="transmembrane region" description="Helical" evidence="5">
    <location>
        <begin position="608"/>
        <end position="623"/>
    </location>
</feature>
<gene>
    <name evidence="7" type="ORF">BMON_0191</name>
</gene>
<evidence type="ECO:0000313" key="7">
    <source>
        <dbReference type="EMBL" id="KFI80319.1"/>
    </source>
</evidence>
<keyword evidence="5" id="KW-0812">Transmembrane</keyword>
<dbReference type="Pfam" id="PF13632">
    <property type="entry name" value="Glyco_trans_2_3"/>
    <property type="match status" value="1"/>
</dbReference>
<comment type="caution">
    <text evidence="7">The sequence shown here is derived from an EMBL/GenBank/DDBJ whole genome shotgun (WGS) entry which is preliminary data.</text>
</comment>
<evidence type="ECO:0000256" key="5">
    <source>
        <dbReference type="SAM" id="Phobius"/>
    </source>
</evidence>
<feature type="domain" description="Glycosyltransferase 2-like" evidence="6">
    <location>
        <begin position="134"/>
        <end position="330"/>
    </location>
</feature>
<dbReference type="Gene3D" id="3.90.550.10">
    <property type="entry name" value="Spore Coat Polysaccharide Biosynthesis Protein SpsA, Chain A"/>
    <property type="match status" value="1"/>
</dbReference>
<feature type="transmembrane region" description="Helical" evidence="5">
    <location>
        <begin position="630"/>
        <end position="649"/>
    </location>
</feature>
<protein>
    <submittedName>
        <fullName evidence="7">Glycosyltransferase</fullName>
    </submittedName>
</protein>
<dbReference type="SUPFAM" id="SSF53448">
    <property type="entry name" value="Nucleotide-diphospho-sugar transferases"/>
    <property type="match status" value="1"/>
</dbReference>
<feature type="transmembrane region" description="Helical" evidence="5">
    <location>
        <begin position="484"/>
        <end position="508"/>
    </location>
</feature>
<dbReference type="GeneID" id="93093657"/>
<feature type="transmembrane region" description="Helical" evidence="5">
    <location>
        <begin position="554"/>
        <end position="574"/>
    </location>
</feature>
<accession>A0A087CAL9</accession>
<organism evidence="7 8">
    <name type="scientific">Bifidobacterium mongoliense DSM 21395</name>
    <dbReference type="NCBI Taxonomy" id="1437603"/>
    <lineage>
        <taxon>Bacteria</taxon>
        <taxon>Bacillati</taxon>
        <taxon>Actinomycetota</taxon>
        <taxon>Actinomycetes</taxon>
        <taxon>Bifidobacteriales</taxon>
        <taxon>Bifidobacteriaceae</taxon>
        <taxon>Bifidobacterium</taxon>
    </lineage>
</organism>
<name>A0A087CAL9_9BIFI</name>
<keyword evidence="4 7" id="KW-0808">Transferase</keyword>
<dbReference type="InterPro" id="IPR001173">
    <property type="entry name" value="Glyco_trans_2-like"/>
</dbReference>
<feature type="transmembrane region" description="Helical" evidence="5">
    <location>
        <begin position="307"/>
        <end position="326"/>
    </location>
</feature>
<dbReference type="Proteomes" id="UP000029082">
    <property type="component" value="Unassembled WGS sequence"/>
</dbReference>
<feature type="transmembrane region" description="Helical" evidence="5">
    <location>
        <begin position="414"/>
        <end position="432"/>
    </location>
</feature>
<dbReference type="EMBL" id="JGZE01000001">
    <property type="protein sequence ID" value="KFI80319.1"/>
    <property type="molecule type" value="Genomic_DNA"/>
</dbReference>
<evidence type="ECO:0000256" key="4">
    <source>
        <dbReference type="ARBA" id="ARBA00022679"/>
    </source>
</evidence>
<feature type="transmembrane region" description="Helical" evidence="5">
    <location>
        <begin position="735"/>
        <end position="755"/>
    </location>
</feature>
<dbReference type="PANTHER" id="PTHR43179:SF12">
    <property type="entry name" value="GALACTOFURANOSYLTRANSFERASE GLFT2"/>
    <property type="match status" value="1"/>
</dbReference>
<proteinExistence type="inferred from homology"/>
<feature type="transmembrane region" description="Helical" evidence="5">
    <location>
        <begin position="529"/>
        <end position="548"/>
    </location>
</feature>
<dbReference type="eggNOG" id="COG1216">
    <property type="taxonomic scope" value="Bacteria"/>
</dbReference>
<comment type="pathway">
    <text evidence="1">Cell wall biogenesis; cell wall polysaccharide biosynthesis.</text>
</comment>
<evidence type="ECO:0000256" key="2">
    <source>
        <dbReference type="ARBA" id="ARBA00006739"/>
    </source>
</evidence>
<feature type="transmembrane region" description="Helical" evidence="5">
    <location>
        <begin position="823"/>
        <end position="844"/>
    </location>
</feature>
<dbReference type="OrthoDB" id="3734530at2"/>
<feature type="transmembrane region" description="Helical" evidence="5">
    <location>
        <begin position="1014"/>
        <end position="1035"/>
    </location>
</feature>
<feature type="transmembrane region" description="Helical" evidence="5">
    <location>
        <begin position="704"/>
        <end position="728"/>
    </location>
</feature>
<sequence>MNSTDIDELQQIVAGAIGSHDGGRPQSVDAGMAAVITVEHDRRYLSATLTAVFGQRVLPAVIVVADCTGAVKHPLQSSFEFTPAMQDGLITPSAERYDVTVRLVGVDKAASFSDAVRKAVRVARVNDNVRGLWMLHDDARPADERCFEHLLETWRNAPSATVLGCKQLDWDGSALHDVGSYAGRHRIASLVVDGEPDQEQYDGRSDVYAVSLAGALVSMAALRTFEWPDPWFGTYRESADFCRRVCLGGGRVVVVPAARIAHRRARFEGVRSHAGKPIDDEMPANTTMERMRAGQRYRYTDMHRTRWLWAWLFSVLFSLGAFARLLFSKQPYEAWCALRLPWLAPAGLVPALRARRRIRRQAVLGIGRLPMLVASRRQIASWRERDEALRSQRGTRILSPLERAHLRRRRIRRGSAAVGMMAVAIVALALRYREVLSGVWSGGSLSSGLLLPTSAGFGQLLRSATTPWVFGMSVGIPAPPTPWLLVWLGAGVVTLGHVAAALPMLYVLSAPLSALSFWALVGVFTRSDAVRVVCGLLWTALAFGLGLYDTANLAMLTVMMFLPAAFAFAFRAVGMYHTEDLVTPRSSVQAAGCSALCFVPAVAAEPQLFLPLVAAFLVFLVLVPRHRATLLLIPVPSAFVVAPTLVNAVRYGSLGLWRQLFGDIAVPRTSVNGAPRSLNLADIVARVALPVGRGTGSVRGWAEWLGVASIAGLLVVVVLAVLSLMLPFALRVSRMMWTVVVAGGVLAMVSSRVVIAVDADGPVAGSVQPGVCLAMLGLLCCASQVAGDAVARYRPLALSMSERDEVRAGSAGRRLVLVRGARAGLTALLAVCAVAWAVLGLMGGTAQSVAAGSRGLPMVAVDYLQKNPAHRILAVRASSRTAVSYTVMRTAKGDLVDASPAQRAQFASGIRDAHGDRLALSAARLLAHADADAIDDIASLGFGGIYVVGSAEDPASDAAERDAAMELSTNITTSEGVQSVVSGTAGTYYRVTAISDNARLGVDTRRQLTMQTSAWRYAWLWCLALVMLMYCLVAIPRGYHTAEEES</sequence>
<keyword evidence="8" id="KW-1185">Reference proteome</keyword>
<evidence type="ECO:0000313" key="8">
    <source>
        <dbReference type="Proteomes" id="UP000029082"/>
    </source>
</evidence>
<keyword evidence="5" id="KW-0472">Membrane</keyword>
<evidence type="ECO:0000259" key="6">
    <source>
        <dbReference type="Pfam" id="PF13632"/>
    </source>
</evidence>
<keyword evidence="5" id="KW-1133">Transmembrane helix</keyword>
<keyword evidence="3" id="KW-0328">Glycosyltransferase</keyword>
<evidence type="ECO:0000256" key="3">
    <source>
        <dbReference type="ARBA" id="ARBA00022676"/>
    </source>
</evidence>
<dbReference type="RefSeq" id="WP_033511063.1">
    <property type="nucleotide sequence ID" value="NZ_JDUO01000001.1"/>
</dbReference>
<dbReference type="GO" id="GO:0016757">
    <property type="term" value="F:glycosyltransferase activity"/>
    <property type="evidence" value="ECO:0007669"/>
    <property type="project" value="UniProtKB-KW"/>
</dbReference>
<reference evidence="7 8" key="1">
    <citation type="submission" date="2014-03" db="EMBL/GenBank/DDBJ databases">
        <title>Genomics of Bifidobacteria.</title>
        <authorList>
            <person name="Ventura M."/>
            <person name="Milani C."/>
            <person name="Lugli G.A."/>
        </authorList>
    </citation>
    <scope>NUCLEOTIDE SEQUENCE [LARGE SCALE GENOMIC DNA]</scope>
    <source>
        <strain evidence="7 8">DSM 21395</strain>
    </source>
</reference>
<feature type="transmembrane region" description="Helical" evidence="5">
    <location>
        <begin position="332"/>
        <end position="352"/>
    </location>
</feature>
<dbReference type="STRING" id="1437603.GCA_000771525_00093"/>